<evidence type="ECO:0000313" key="5">
    <source>
        <dbReference type="EMBL" id="KAF2846297.1"/>
    </source>
</evidence>
<dbReference type="OrthoDB" id="10016252at2759"/>
<reference evidence="5" key="1">
    <citation type="submission" date="2020-01" db="EMBL/GenBank/DDBJ databases">
        <authorList>
            <consortium name="DOE Joint Genome Institute"/>
            <person name="Haridas S."/>
            <person name="Albert R."/>
            <person name="Binder M."/>
            <person name="Bloem J."/>
            <person name="Labutti K."/>
            <person name="Salamov A."/>
            <person name="Andreopoulos B."/>
            <person name="Baker S.E."/>
            <person name="Barry K."/>
            <person name="Bills G."/>
            <person name="Bluhm B.H."/>
            <person name="Cannon C."/>
            <person name="Castanera R."/>
            <person name="Culley D.E."/>
            <person name="Daum C."/>
            <person name="Ezra D."/>
            <person name="Gonzalez J.B."/>
            <person name="Henrissat B."/>
            <person name="Kuo A."/>
            <person name="Liang C."/>
            <person name="Lipzen A."/>
            <person name="Lutzoni F."/>
            <person name="Magnuson J."/>
            <person name="Mondo S."/>
            <person name="Nolan M."/>
            <person name="Ohm R."/>
            <person name="Pangilinan J."/>
            <person name="Park H.-J."/>
            <person name="Ramirez L."/>
            <person name="Alfaro M."/>
            <person name="Sun H."/>
            <person name="Tritt A."/>
            <person name="Yoshinaga Y."/>
            <person name="Zwiers L.-H."/>
            <person name="Turgeon B.G."/>
            <person name="Goodwin S.B."/>
            <person name="Spatafora J.W."/>
            <person name="Crous P.W."/>
            <person name="Grigoriev I.V."/>
        </authorList>
    </citation>
    <scope>NUCLEOTIDE SEQUENCE</scope>
    <source>
        <strain evidence="5">IPT5</strain>
    </source>
</reference>
<accession>A0A6A7AVB1</accession>
<dbReference type="GO" id="GO:0016709">
    <property type="term" value="F:oxidoreductase activity, acting on paired donors, with incorporation or reduction of molecular oxygen, NAD(P)H as one donor, and incorporation of one atom of oxygen"/>
    <property type="evidence" value="ECO:0007669"/>
    <property type="project" value="UniProtKB-ARBA"/>
</dbReference>
<sequence>LSDSEIRNTVHQKLHTMLPDHGLSPTGEKAYTVSRISPYKPQQRLAPTLHPTRHTLLIGDAAHLTNPYAGLGLASGIADAESLSQILIHILLGRAADAEQLMQSWSAERRRVFGEVVDGPSRGAWERVRRDVSSEEKVEEFVKGDKLVGALRGGMPVKPGELGTRGKGLVGW</sequence>
<keyword evidence="6" id="KW-1185">Reference proteome</keyword>
<keyword evidence="1" id="KW-0285">Flavoprotein</keyword>
<organism evidence="5 6">
    <name type="scientific">Plenodomus tracheiphilus IPT5</name>
    <dbReference type="NCBI Taxonomy" id="1408161"/>
    <lineage>
        <taxon>Eukaryota</taxon>
        <taxon>Fungi</taxon>
        <taxon>Dikarya</taxon>
        <taxon>Ascomycota</taxon>
        <taxon>Pezizomycotina</taxon>
        <taxon>Dothideomycetes</taxon>
        <taxon>Pleosporomycetidae</taxon>
        <taxon>Pleosporales</taxon>
        <taxon>Pleosporineae</taxon>
        <taxon>Leptosphaeriaceae</taxon>
        <taxon>Plenodomus</taxon>
    </lineage>
</organism>
<dbReference type="InterPro" id="IPR050641">
    <property type="entry name" value="RIFMO-like"/>
</dbReference>
<dbReference type="AlphaFoldDB" id="A0A6A7AVB1"/>
<name>A0A6A7AVB1_9PLEO</name>
<keyword evidence="2" id="KW-0274">FAD</keyword>
<protein>
    <recommendedName>
        <fullName evidence="4">FAD-binding domain-containing protein</fullName>
    </recommendedName>
</protein>
<keyword evidence="3" id="KW-0560">Oxidoreductase</keyword>
<dbReference type="PANTHER" id="PTHR43004:SF17">
    <property type="entry name" value="PUTATIVE-RELATED"/>
    <property type="match status" value="1"/>
</dbReference>
<dbReference type="PANTHER" id="PTHR43004">
    <property type="entry name" value="TRK SYSTEM POTASSIUM UPTAKE PROTEIN"/>
    <property type="match status" value="1"/>
</dbReference>
<feature type="non-terminal residue" evidence="5">
    <location>
        <position position="1"/>
    </location>
</feature>
<dbReference type="SUPFAM" id="SSF51905">
    <property type="entry name" value="FAD/NAD(P)-binding domain"/>
    <property type="match status" value="1"/>
</dbReference>
<dbReference type="Pfam" id="PF01494">
    <property type="entry name" value="FAD_binding_3"/>
    <property type="match status" value="1"/>
</dbReference>
<dbReference type="Gene3D" id="3.30.70.2450">
    <property type="match status" value="1"/>
</dbReference>
<proteinExistence type="predicted"/>
<feature type="non-terminal residue" evidence="5">
    <location>
        <position position="172"/>
    </location>
</feature>
<evidence type="ECO:0000256" key="3">
    <source>
        <dbReference type="ARBA" id="ARBA00023002"/>
    </source>
</evidence>
<dbReference type="InterPro" id="IPR002938">
    <property type="entry name" value="FAD-bd"/>
</dbReference>
<dbReference type="Gene3D" id="3.50.50.60">
    <property type="entry name" value="FAD/NAD(P)-binding domain"/>
    <property type="match status" value="1"/>
</dbReference>
<evidence type="ECO:0000259" key="4">
    <source>
        <dbReference type="Pfam" id="PF01494"/>
    </source>
</evidence>
<dbReference type="EMBL" id="MU006336">
    <property type="protein sequence ID" value="KAF2846297.1"/>
    <property type="molecule type" value="Genomic_DNA"/>
</dbReference>
<dbReference type="Proteomes" id="UP000799423">
    <property type="component" value="Unassembled WGS sequence"/>
</dbReference>
<dbReference type="GO" id="GO:0071949">
    <property type="term" value="F:FAD binding"/>
    <property type="evidence" value="ECO:0007669"/>
    <property type="project" value="InterPro"/>
</dbReference>
<evidence type="ECO:0000256" key="2">
    <source>
        <dbReference type="ARBA" id="ARBA00022827"/>
    </source>
</evidence>
<dbReference type="InterPro" id="IPR036188">
    <property type="entry name" value="FAD/NAD-bd_sf"/>
</dbReference>
<feature type="domain" description="FAD-binding" evidence="4">
    <location>
        <begin position="32"/>
        <end position="118"/>
    </location>
</feature>
<evidence type="ECO:0000256" key="1">
    <source>
        <dbReference type="ARBA" id="ARBA00022630"/>
    </source>
</evidence>
<gene>
    <name evidence="5" type="ORF">T440DRAFT_353576</name>
</gene>
<evidence type="ECO:0000313" key="6">
    <source>
        <dbReference type="Proteomes" id="UP000799423"/>
    </source>
</evidence>